<evidence type="ECO:0000256" key="2">
    <source>
        <dbReference type="ARBA" id="ARBA00010107"/>
    </source>
</evidence>
<evidence type="ECO:0000313" key="15">
    <source>
        <dbReference type="EMBL" id="OQR85027.1"/>
    </source>
</evidence>
<keyword evidence="10 12" id="KW-0539">Nucleus</keyword>
<dbReference type="GO" id="GO:0005634">
    <property type="term" value="C:nucleus"/>
    <property type="evidence" value="ECO:0007669"/>
    <property type="project" value="UniProtKB-SubCell"/>
</dbReference>
<dbReference type="GO" id="GO:0004402">
    <property type="term" value="F:histone acetyltransferase activity"/>
    <property type="evidence" value="ECO:0007669"/>
    <property type="project" value="InterPro"/>
</dbReference>
<evidence type="ECO:0000256" key="7">
    <source>
        <dbReference type="ARBA" id="ARBA00022833"/>
    </source>
</evidence>
<dbReference type="InterPro" id="IPR036388">
    <property type="entry name" value="WH-like_DNA-bd_sf"/>
</dbReference>
<comment type="catalytic activity">
    <reaction evidence="12">
        <text>L-lysyl-[protein] + acetyl-CoA = N(6)-acetyl-L-lysyl-[protein] + CoA + H(+)</text>
        <dbReference type="Rhea" id="RHEA:45948"/>
        <dbReference type="Rhea" id="RHEA-COMP:9752"/>
        <dbReference type="Rhea" id="RHEA-COMP:10731"/>
        <dbReference type="ChEBI" id="CHEBI:15378"/>
        <dbReference type="ChEBI" id="CHEBI:29969"/>
        <dbReference type="ChEBI" id="CHEBI:57287"/>
        <dbReference type="ChEBI" id="CHEBI:57288"/>
        <dbReference type="ChEBI" id="CHEBI:61930"/>
        <dbReference type="EC" id="2.3.1.48"/>
    </reaction>
</comment>
<accession>A0A1V9YH89</accession>
<evidence type="ECO:0000313" key="16">
    <source>
        <dbReference type="Proteomes" id="UP000243579"/>
    </source>
</evidence>
<evidence type="ECO:0000256" key="9">
    <source>
        <dbReference type="ARBA" id="ARBA00022990"/>
    </source>
</evidence>
<dbReference type="CDD" id="cd04301">
    <property type="entry name" value="NAT_SF"/>
    <property type="match status" value="1"/>
</dbReference>
<dbReference type="GO" id="GO:0003682">
    <property type="term" value="F:chromatin binding"/>
    <property type="evidence" value="ECO:0007669"/>
    <property type="project" value="TreeGrafter"/>
</dbReference>
<name>A0A1V9YH89_ACHHY</name>
<keyword evidence="6" id="KW-0863">Zinc-finger</keyword>
<evidence type="ECO:0000256" key="1">
    <source>
        <dbReference type="ARBA" id="ARBA00004123"/>
    </source>
</evidence>
<dbReference type="EC" id="2.3.1.48" evidence="3 12"/>
<gene>
    <name evidence="15" type="ORF">ACHHYP_12407</name>
</gene>
<dbReference type="InterPro" id="IPR002717">
    <property type="entry name" value="HAT_MYST-type"/>
</dbReference>
<dbReference type="PANTHER" id="PTHR10615">
    <property type="entry name" value="HISTONE ACETYLTRANSFERASE"/>
    <property type="match status" value="1"/>
</dbReference>
<comment type="similarity">
    <text evidence="2 12">Belongs to the MYST (SAS/MOZ) family.</text>
</comment>
<dbReference type="GO" id="GO:0006357">
    <property type="term" value="P:regulation of transcription by RNA polymerase II"/>
    <property type="evidence" value="ECO:0007669"/>
    <property type="project" value="TreeGrafter"/>
</dbReference>
<evidence type="ECO:0000256" key="6">
    <source>
        <dbReference type="ARBA" id="ARBA00022771"/>
    </source>
</evidence>
<dbReference type="InterPro" id="IPR040706">
    <property type="entry name" value="Zf-MYST"/>
</dbReference>
<keyword evidence="9" id="KW-0007">Acetylation</keyword>
<feature type="region of interest" description="Disordered" evidence="13">
    <location>
        <begin position="1"/>
        <end position="51"/>
    </location>
</feature>
<dbReference type="GO" id="GO:0003712">
    <property type="term" value="F:transcription coregulator activity"/>
    <property type="evidence" value="ECO:0007669"/>
    <property type="project" value="TreeGrafter"/>
</dbReference>
<sequence length="354" mass="40443">MRPEEARKPMHHSMNLSRGKRRMSDGLRPCVRSKTDSGVAHCKRKRSNDSELDKHNQLLEKYQSLDAASVKLMQKVPRIELGRFVVETWYPSPYPAAFYPDGKLYVCESCLSYTSTKRFLEHHMTKECRLRKKPPPGPRVYFEKADDLALFEVDGKTEPTYAQNLCLLAKLFMDQKTLYFDVTHFRFYVLCRVDKEGYHIVGYFSKEKVSPEHYNLSCIVIFPQFQRNGYGTLLISISYEISKHDGLLGTPERPLSAHGRATYLEYWKTMLLPHVAASSSLTVGELAACTGMLPEDVAQTLKACDLLRPSKTLSEVASRTIRGMSSKVRAELASLRALRLCNPRQFAWNKVATT</sequence>
<evidence type="ECO:0000259" key="14">
    <source>
        <dbReference type="PROSITE" id="PS51726"/>
    </source>
</evidence>
<dbReference type="PANTHER" id="PTHR10615:SF161">
    <property type="entry name" value="HISTONE ACETYLTRANSFERASE KAT7"/>
    <property type="match status" value="1"/>
</dbReference>
<dbReference type="InterPro" id="IPR050603">
    <property type="entry name" value="MYST_HAT"/>
</dbReference>
<keyword evidence="7" id="KW-0862">Zinc</keyword>
<dbReference type="PROSITE" id="PS51726">
    <property type="entry name" value="MYST_HAT"/>
    <property type="match status" value="1"/>
</dbReference>
<keyword evidence="5" id="KW-0479">Metal-binding</keyword>
<dbReference type="GO" id="GO:0000785">
    <property type="term" value="C:chromatin"/>
    <property type="evidence" value="ECO:0007669"/>
    <property type="project" value="TreeGrafter"/>
</dbReference>
<evidence type="ECO:0000256" key="10">
    <source>
        <dbReference type="ARBA" id="ARBA00023242"/>
    </source>
</evidence>
<keyword evidence="8" id="KW-0156">Chromatin regulator</keyword>
<evidence type="ECO:0000256" key="3">
    <source>
        <dbReference type="ARBA" id="ARBA00013184"/>
    </source>
</evidence>
<feature type="active site" description="Proton donor/acceptor" evidence="11">
    <location>
        <position position="252"/>
    </location>
</feature>
<evidence type="ECO:0000256" key="11">
    <source>
        <dbReference type="PIRSR" id="PIRSR602717-51"/>
    </source>
</evidence>
<dbReference type="STRING" id="1202772.A0A1V9YH89"/>
<evidence type="ECO:0000256" key="13">
    <source>
        <dbReference type="SAM" id="MobiDB-lite"/>
    </source>
</evidence>
<dbReference type="GO" id="GO:0008270">
    <property type="term" value="F:zinc ion binding"/>
    <property type="evidence" value="ECO:0007669"/>
    <property type="project" value="UniProtKB-KW"/>
</dbReference>
<feature type="domain" description="MYST-type HAT" evidence="14">
    <location>
        <begin position="71"/>
        <end position="350"/>
    </location>
</feature>
<organism evidence="15 16">
    <name type="scientific">Achlya hypogyna</name>
    <name type="common">Oomycete</name>
    <name type="synonym">Protoachlya hypogyna</name>
    <dbReference type="NCBI Taxonomy" id="1202772"/>
    <lineage>
        <taxon>Eukaryota</taxon>
        <taxon>Sar</taxon>
        <taxon>Stramenopiles</taxon>
        <taxon>Oomycota</taxon>
        <taxon>Saprolegniomycetes</taxon>
        <taxon>Saprolegniales</taxon>
        <taxon>Achlyaceae</taxon>
        <taxon>Achlya</taxon>
    </lineage>
</organism>
<evidence type="ECO:0000256" key="5">
    <source>
        <dbReference type="ARBA" id="ARBA00022723"/>
    </source>
</evidence>
<keyword evidence="16" id="KW-1185">Reference proteome</keyword>
<dbReference type="SUPFAM" id="SSF55729">
    <property type="entry name" value="Acyl-CoA N-acyltransferases (Nat)"/>
    <property type="match status" value="1"/>
</dbReference>
<comment type="caution">
    <text evidence="15">The sequence shown here is derived from an EMBL/GenBank/DDBJ whole genome shotgun (WGS) entry which is preliminary data.</text>
</comment>
<evidence type="ECO:0000256" key="8">
    <source>
        <dbReference type="ARBA" id="ARBA00022853"/>
    </source>
</evidence>
<dbReference type="Gene3D" id="1.10.10.10">
    <property type="entry name" value="Winged helix-like DNA-binding domain superfamily/Winged helix DNA-binding domain"/>
    <property type="match status" value="1"/>
</dbReference>
<dbReference type="Gene3D" id="3.30.60.60">
    <property type="entry name" value="N-acetyl transferase-like"/>
    <property type="match status" value="1"/>
</dbReference>
<dbReference type="OrthoDB" id="787137at2759"/>
<protein>
    <recommendedName>
        <fullName evidence="3 12">Histone acetyltransferase</fullName>
        <ecNumber evidence="3 12">2.3.1.48</ecNumber>
    </recommendedName>
</protein>
<keyword evidence="4 15" id="KW-0808">Transferase</keyword>
<reference evidence="15 16" key="1">
    <citation type="journal article" date="2014" name="Genome Biol. Evol.">
        <title>The secreted proteins of Achlya hypogyna and Thraustotheca clavata identify the ancestral oomycete secretome and reveal gene acquisitions by horizontal gene transfer.</title>
        <authorList>
            <person name="Misner I."/>
            <person name="Blouin N."/>
            <person name="Leonard G."/>
            <person name="Richards T.A."/>
            <person name="Lane C.E."/>
        </authorList>
    </citation>
    <scope>NUCLEOTIDE SEQUENCE [LARGE SCALE GENOMIC DNA]</scope>
    <source>
        <strain evidence="15 16">ATCC 48635</strain>
    </source>
</reference>
<dbReference type="Proteomes" id="UP000243579">
    <property type="component" value="Unassembled WGS sequence"/>
</dbReference>
<comment type="subcellular location">
    <subcellularLocation>
        <location evidence="1 12">Nucleus</location>
    </subcellularLocation>
</comment>
<dbReference type="Pfam" id="PF17772">
    <property type="entry name" value="zf-MYST"/>
    <property type="match status" value="1"/>
</dbReference>
<dbReference type="InterPro" id="IPR016181">
    <property type="entry name" value="Acyl_CoA_acyltransferase"/>
</dbReference>
<proteinExistence type="inferred from homology"/>
<evidence type="ECO:0000256" key="4">
    <source>
        <dbReference type="ARBA" id="ARBA00022679"/>
    </source>
</evidence>
<dbReference type="Gene3D" id="3.40.630.30">
    <property type="match status" value="1"/>
</dbReference>
<dbReference type="Pfam" id="PF01853">
    <property type="entry name" value="MOZ_SAS"/>
    <property type="match status" value="1"/>
</dbReference>
<dbReference type="AlphaFoldDB" id="A0A1V9YH89"/>
<evidence type="ECO:0000256" key="12">
    <source>
        <dbReference type="RuleBase" id="RU361211"/>
    </source>
</evidence>
<dbReference type="EMBL" id="JNBR01001827">
    <property type="protein sequence ID" value="OQR85027.1"/>
    <property type="molecule type" value="Genomic_DNA"/>
</dbReference>